<keyword evidence="2" id="KW-1185">Reference proteome</keyword>
<evidence type="ECO:0000313" key="2">
    <source>
        <dbReference type="Proteomes" id="UP001642464"/>
    </source>
</evidence>
<evidence type="ECO:0000313" key="1">
    <source>
        <dbReference type="EMBL" id="CAK9112513.1"/>
    </source>
</evidence>
<reference evidence="1 2" key="1">
    <citation type="submission" date="2024-02" db="EMBL/GenBank/DDBJ databases">
        <authorList>
            <person name="Chen Y."/>
            <person name="Shah S."/>
            <person name="Dougan E. K."/>
            <person name="Thang M."/>
            <person name="Chan C."/>
        </authorList>
    </citation>
    <scope>NUCLEOTIDE SEQUENCE [LARGE SCALE GENOMIC DNA]</scope>
</reference>
<name>A0ABP0SJF2_9DINO</name>
<dbReference type="Proteomes" id="UP001642464">
    <property type="component" value="Unassembled WGS sequence"/>
</dbReference>
<sequence>MEDGQRLVEGLVYAHNSSPFRVQQTAKEKETLEGLRRRADAVAVQKLEEVIEFARSSNHFITAGVSAALEHVPEDLQWQQVDATPCFQAQCHSGRLYSINLLKGIVLLDGYPPRRIPSTILQHSLFQRCFGDAVFEVSMDRFGTFKTSRPVDGCFYEFQELSDGQLRIAELKDGRSLQLVPSEHLGEQFPKRLVELHSHWRDEDSGAVVFRPIYFRERSAYFLYVPHQDGTCGVCRQIPEHLRTRALEDLLSHEDVVHQLVCAEAGVIDILHKFEDQAFIHRYVNCACDRGDSHEEIEHLELPRVNMAFTRQCGHWMSRDYRGYCLADQQKMSDTLIDFDSYLVLKRVDPNAITAPWLEFCFGPEDTQHESIVGSKFGCASSSPAQVCFDVHERFKHLVAETVQSRLLLASLYAGTDSGLPDPRLGVTGMEAAVDLVRQSWVNRPLSKLEMQRALADDQVVKQRPFVVPGRLLFNKCMRHRDLLHQLGTACLSRVFYPNACRPVRIGWNPSIFVPCSTGFGSSL</sequence>
<organism evidence="1 2">
    <name type="scientific">Durusdinium trenchii</name>
    <dbReference type="NCBI Taxonomy" id="1381693"/>
    <lineage>
        <taxon>Eukaryota</taxon>
        <taxon>Sar</taxon>
        <taxon>Alveolata</taxon>
        <taxon>Dinophyceae</taxon>
        <taxon>Suessiales</taxon>
        <taxon>Symbiodiniaceae</taxon>
        <taxon>Durusdinium</taxon>
    </lineage>
</organism>
<protein>
    <recommendedName>
        <fullName evidence="3">RNA-directed RNA polymerase</fullName>
    </recommendedName>
</protein>
<gene>
    <name evidence="1" type="ORF">SCF082_LOCUS52162</name>
</gene>
<proteinExistence type="predicted"/>
<dbReference type="EMBL" id="CAXAMM010043962">
    <property type="protein sequence ID" value="CAK9112513.1"/>
    <property type="molecule type" value="Genomic_DNA"/>
</dbReference>
<accession>A0ABP0SJF2</accession>
<evidence type="ECO:0008006" key="3">
    <source>
        <dbReference type="Google" id="ProtNLM"/>
    </source>
</evidence>
<comment type="caution">
    <text evidence="1">The sequence shown here is derived from an EMBL/GenBank/DDBJ whole genome shotgun (WGS) entry which is preliminary data.</text>
</comment>